<evidence type="ECO:0000313" key="1">
    <source>
        <dbReference type="EMBL" id="AVO27795.1"/>
    </source>
</evidence>
<gene>
    <name evidence="1" type="ORF">C6Y28_09300</name>
</gene>
<dbReference type="EMBL" id="CP027569">
    <property type="protein sequence ID" value="AVO27795.1"/>
    <property type="molecule type" value="Genomic_DNA"/>
</dbReference>
<dbReference type="AlphaFoldDB" id="A0A2S0M8J8"/>
<evidence type="ECO:0008006" key="3">
    <source>
        <dbReference type="Google" id="ProtNLM"/>
    </source>
</evidence>
<dbReference type="GO" id="GO:0003677">
    <property type="term" value="F:DNA binding"/>
    <property type="evidence" value="ECO:0007669"/>
    <property type="project" value="InterPro"/>
</dbReference>
<dbReference type="Proteomes" id="UP000238358">
    <property type="component" value="Chromosome"/>
</dbReference>
<protein>
    <recommendedName>
        <fullName evidence="3">HTH cro/C1-type domain-containing protein</fullName>
    </recommendedName>
</protein>
<organism evidence="1 2">
    <name type="scientific">Megasphaera elsdenii</name>
    <dbReference type="NCBI Taxonomy" id="907"/>
    <lineage>
        <taxon>Bacteria</taxon>
        <taxon>Bacillati</taxon>
        <taxon>Bacillota</taxon>
        <taxon>Negativicutes</taxon>
        <taxon>Veillonellales</taxon>
        <taxon>Veillonellaceae</taxon>
        <taxon>Megasphaera</taxon>
    </lineage>
</organism>
<dbReference type="RefSeq" id="WP_027895226.1">
    <property type="nucleotide sequence ID" value="NZ_CP027569.1"/>
</dbReference>
<name>A0A2S0M8J8_MEGEL</name>
<dbReference type="Gene3D" id="1.10.260.40">
    <property type="entry name" value="lambda repressor-like DNA-binding domains"/>
    <property type="match status" value="1"/>
</dbReference>
<dbReference type="InterPro" id="IPR010982">
    <property type="entry name" value="Lambda_DNA-bd_dom_sf"/>
</dbReference>
<accession>A0A2S0M8J8</accession>
<sequence length="95" mass="11188">MKEIKKRAFEFLSQFKSCNMVTITRTGEQISHLVQRNDEEHHIIRADGSYVISPYRNKEERNERIKELSDRYTQDEIAQIMNVSQSTVSNVLNGR</sequence>
<proteinExistence type="predicted"/>
<reference evidence="1 2" key="1">
    <citation type="journal article" date="2018" name="Genome Announc.">
        <title>Complete genomes of two Megasphaera elsdenii strains, NCIMB 702410 and ATCC 25940.</title>
        <authorList>
            <person name="Hatmaker E.A."/>
            <person name="O'Dell K."/>
            <person name="Riley L.A."/>
            <person name="Klingeman D.M."/>
            <person name="Guss A.M."/>
        </authorList>
    </citation>
    <scope>NUCLEOTIDE SEQUENCE [LARGE SCALE GENOMIC DNA]</scope>
    <source>
        <strain evidence="1 2">NCIMB702410</strain>
    </source>
</reference>
<evidence type="ECO:0000313" key="2">
    <source>
        <dbReference type="Proteomes" id="UP000238358"/>
    </source>
</evidence>